<feature type="transmembrane region" description="Helical" evidence="1">
    <location>
        <begin position="44"/>
        <end position="66"/>
    </location>
</feature>
<organism evidence="3 4">
    <name type="scientific">Sharpea azabuensis</name>
    <dbReference type="NCBI Taxonomy" id="322505"/>
    <lineage>
        <taxon>Bacteria</taxon>
        <taxon>Bacillati</taxon>
        <taxon>Bacillota</taxon>
        <taxon>Erysipelotrichia</taxon>
        <taxon>Erysipelotrichales</taxon>
        <taxon>Coprobacillaceae</taxon>
        <taxon>Sharpea</taxon>
    </lineage>
</organism>
<keyword evidence="1" id="KW-0812">Transmembrane</keyword>
<accession>A0A1H6U9U8</accession>
<dbReference type="EMBL" id="FNYK01000028">
    <property type="protein sequence ID" value="SEI85030.1"/>
    <property type="molecule type" value="Genomic_DNA"/>
</dbReference>
<gene>
    <name evidence="3" type="ORF">SAMN04487834_102821</name>
</gene>
<keyword evidence="3" id="KW-0269">Exonuclease</keyword>
<dbReference type="GO" id="GO:0004527">
    <property type="term" value="F:exonuclease activity"/>
    <property type="evidence" value="ECO:0007669"/>
    <property type="project" value="UniProtKB-KW"/>
</dbReference>
<dbReference type="Pfam" id="PF03372">
    <property type="entry name" value="Exo_endo_phos"/>
    <property type="match status" value="1"/>
</dbReference>
<evidence type="ECO:0000313" key="4">
    <source>
        <dbReference type="Proteomes" id="UP000183028"/>
    </source>
</evidence>
<dbReference type="eggNOG" id="COG3021">
    <property type="taxonomic scope" value="Bacteria"/>
</dbReference>
<dbReference type="SUPFAM" id="SSF56219">
    <property type="entry name" value="DNase I-like"/>
    <property type="match status" value="1"/>
</dbReference>
<keyword evidence="3" id="KW-0540">Nuclease</keyword>
<feature type="transmembrane region" description="Helical" evidence="1">
    <location>
        <begin position="7"/>
        <end position="24"/>
    </location>
</feature>
<keyword evidence="1" id="KW-1133">Transmembrane helix</keyword>
<feature type="transmembrane region" description="Helical" evidence="1">
    <location>
        <begin position="73"/>
        <end position="92"/>
    </location>
</feature>
<keyword evidence="1" id="KW-0472">Membrane</keyword>
<name>A0A1H6U9U8_9FIRM</name>
<sequence>MHKKSILMLILMTIPLLIAFPYSLFPSSPLNQKLTTTLPFTYIYAFPLLFGCLYIAILFVCAIYAYKHKKNMRFIMMAIILMICLSVTSMPFQESKTTTSQKGLRIVSYNVGNHLTYKSLDKLLKGNDVVVLCEYGQYDAQNEADFTAIKTLMKQVNININNYDLFMSKIVLGTADGAIGPVTVITRKSLNYQMDDNFTYSTTFGTLHFKSKHAPEIIALHTAPPLAMLKNEWQNDLQLISEKLIKKYPDAIILGDFNATMRHSSLSTIKTHKDVLNVLPFWKRGTWHTKMPCFIRSSIDHILIPSDSKVKNVSVMDLGESDHCAIYVEYSY</sequence>
<keyword evidence="4" id="KW-1185">Reference proteome</keyword>
<reference evidence="4" key="1">
    <citation type="submission" date="2016-10" db="EMBL/GenBank/DDBJ databases">
        <authorList>
            <person name="Varghese N."/>
        </authorList>
    </citation>
    <scope>NUCLEOTIDE SEQUENCE [LARGE SCALE GENOMIC DNA]</scope>
    <source>
        <strain evidence="4">DSM 20406</strain>
    </source>
</reference>
<evidence type="ECO:0000256" key="1">
    <source>
        <dbReference type="SAM" id="Phobius"/>
    </source>
</evidence>
<dbReference type="STRING" id="322505.SAMN04487836_10443"/>
<dbReference type="InterPro" id="IPR005135">
    <property type="entry name" value="Endo/exonuclease/phosphatase"/>
</dbReference>
<keyword evidence="3" id="KW-0255">Endonuclease</keyword>
<evidence type="ECO:0000313" key="3">
    <source>
        <dbReference type="EMBL" id="SEI85030.1"/>
    </source>
</evidence>
<dbReference type="Gene3D" id="3.60.10.10">
    <property type="entry name" value="Endonuclease/exonuclease/phosphatase"/>
    <property type="match status" value="1"/>
</dbReference>
<dbReference type="Proteomes" id="UP000183028">
    <property type="component" value="Unassembled WGS sequence"/>
</dbReference>
<protein>
    <submittedName>
        <fullName evidence="3">Endonuclease/Exonuclease/phosphatase family protein</fullName>
    </submittedName>
</protein>
<proteinExistence type="predicted"/>
<feature type="domain" description="Endonuclease/exonuclease/phosphatase" evidence="2">
    <location>
        <begin position="108"/>
        <end position="323"/>
    </location>
</feature>
<dbReference type="GO" id="GO:0004519">
    <property type="term" value="F:endonuclease activity"/>
    <property type="evidence" value="ECO:0007669"/>
    <property type="project" value="UniProtKB-KW"/>
</dbReference>
<dbReference type="AlphaFoldDB" id="A0A1H6U9U8"/>
<evidence type="ECO:0000259" key="2">
    <source>
        <dbReference type="Pfam" id="PF03372"/>
    </source>
</evidence>
<dbReference type="InterPro" id="IPR036691">
    <property type="entry name" value="Endo/exonu/phosph_ase_sf"/>
</dbReference>
<keyword evidence="3" id="KW-0378">Hydrolase</keyword>
<dbReference type="OrthoDB" id="2340043at2"/>